<feature type="transmembrane region" description="Helical" evidence="1">
    <location>
        <begin position="98"/>
        <end position="123"/>
    </location>
</feature>
<comment type="caution">
    <text evidence="2">The sequence shown here is derived from an EMBL/GenBank/DDBJ whole genome shotgun (WGS) entry which is preliminary data.</text>
</comment>
<reference evidence="2 3" key="1">
    <citation type="submission" date="2021-01" db="EMBL/GenBank/DDBJ databases">
        <title>Actinoplanes sp. nov. LDG1-01 isolated from lichen.</title>
        <authorList>
            <person name="Saeng-In P."/>
            <person name="Phongsopitanun W."/>
            <person name="Kanchanasin P."/>
            <person name="Yuki M."/>
            <person name="Kudo T."/>
            <person name="Ohkuma M."/>
            <person name="Tanasupawat S."/>
        </authorList>
    </citation>
    <scope>NUCLEOTIDE SEQUENCE [LARGE SCALE GENOMIC DNA]</scope>
    <source>
        <strain evidence="2 3">LDG1-01</strain>
    </source>
</reference>
<feature type="transmembrane region" description="Helical" evidence="1">
    <location>
        <begin position="58"/>
        <end position="77"/>
    </location>
</feature>
<sequence length="282" mass="30384">MRWRAGTALVNASKSAFDRLPLATISRRFMIAALGALAVLAAAASLPIDLGLPDSLQWIARGLVGVGVLIGLLGTLTGSSVIGSAKWAQGKLEKRSRLAQAVAATLSALLLVGVVAIPLVVILQPDEKLAPVVLRQTVEHHLDQKVRPTRISQDSSGAIWYVHEGGLKESDEVGRVSKERATISMRFPEADLYPESKFSIRDLETVGTDAWVVFDSVGEQSIAVLDQGGRAKKLMYIPGASAIEVDDRGHVARHQGVPTFFAAYRHSGGRPGRRHAGRHRRR</sequence>
<dbReference type="RefSeq" id="WP_202994241.1">
    <property type="nucleotide sequence ID" value="NZ_JAENHO010000007.1"/>
</dbReference>
<evidence type="ECO:0000313" key="2">
    <source>
        <dbReference type="EMBL" id="MBL7257613.1"/>
    </source>
</evidence>
<dbReference type="Proteomes" id="UP000598996">
    <property type="component" value="Unassembled WGS sequence"/>
</dbReference>
<keyword evidence="3" id="KW-1185">Reference proteome</keyword>
<evidence type="ECO:0000256" key="1">
    <source>
        <dbReference type="SAM" id="Phobius"/>
    </source>
</evidence>
<organism evidence="2 3">
    <name type="scientific">Paractinoplanes lichenicola</name>
    <dbReference type="NCBI Taxonomy" id="2802976"/>
    <lineage>
        <taxon>Bacteria</taxon>
        <taxon>Bacillati</taxon>
        <taxon>Actinomycetota</taxon>
        <taxon>Actinomycetes</taxon>
        <taxon>Micromonosporales</taxon>
        <taxon>Micromonosporaceae</taxon>
        <taxon>Paractinoplanes</taxon>
    </lineage>
</organism>
<keyword evidence="1" id="KW-1133">Transmembrane helix</keyword>
<gene>
    <name evidence="2" type="ORF">JKJ07_25250</name>
</gene>
<accession>A0ABS1VT16</accession>
<dbReference type="EMBL" id="JAENHO010000007">
    <property type="protein sequence ID" value="MBL7257613.1"/>
    <property type="molecule type" value="Genomic_DNA"/>
</dbReference>
<protein>
    <submittedName>
        <fullName evidence="2">Uncharacterized protein</fullName>
    </submittedName>
</protein>
<evidence type="ECO:0000313" key="3">
    <source>
        <dbReference type="Proteomes" id="UP000598996"/>
    </source>
</evidence>
<name>A0ABS1VT16_9ACTN</name>
<feature type="transmembrane region" description="Helical" evidence="1">
    <location>
        <begin position="29"/>
        <end position="46"/>
    </location>
</feature>
<keyword evidence="1" id="KW-0812">Transmembrane</keyword>
<keyword evidence="1" id="KW-0472">Membrane</keyword>
<proteinExistence type="predicted"/>